<evidence type="ECO:0000313" key="1">
    <source>
        <dbReference type="EMBL" id="KPM37695.1"/>
    </source>
</evidence>
<dbReference type="Pfam" id="PF12224">
    <property type="entry name" value="Amidoligase_2"/>
    <property type="match status" value="1"/>
</dbReference>
<dbReference type="STRING" id="78410.A0A0P7B6Y3"/>
<sequence length="1096" mass="124032">MPPIPKFPSSTEFQIELQVLLAANKSFIDFESSRMDFLPFTGQHIPFPPASFDYVPPELGHRQNDPTTEDRYKGWALSVLAYALGYRGLTTNWAMPDNAPLPECFDQFFDSPVWMLPRDPFELDLDRIWKISYDQDIKEEENPDFSFVGVKIISPVYTQDATAGDLPLKGLTEVISSLTESLLTISNDGTRLGVSVRQKGEPLSFEAVKSIASLLWVTDPLLNEVHPPHCGPGSLRSLGLQFSNLAEYHDHIDVEIQLASASTVDDPWNNRISPDRPPLSLLPHPGELSDPRFSHGVGRIQRGKGLPELVHLLGLVPITHTKRDPRPRPAYDFRALVGHSASGMIKFNQHCGTLNFEAISHWASICTHLVSCGIEKSPERILEKLTTLRRQIQDRTVTLFNGLTSRGLEGTAEYYGNNTRTTRILEMGGWLKLKPGVPGPESEPNALPVDRDRSKGMAFLEDLGKKLHTWDSSAKTTENDCYTIGIELEMLTPSSGETEEERIDKIERMKRLNKSHFPGKELEDDFKILRTGATTKPWEDPDPTDSRSYVRGAFSQTRYPQVAEIMKRKLGLFSICDFTMRDLSNQVRTTALNQYFARTGGVYPDPDYDPEWQAWNIRADGSLRTLLNWNGYKSVDGMEIVSPILRDKPEGWETILDVLVGLRRELRLVVDRDCGVHINVGKGTEPISFRHLQRLACLMYCADPVIFSLCDPDRRSFKGFAGPLRNGDGLGGIYKEAWETLPVMPDFAQHMPVGHLSTKDCAVLKKIWMAPDYESLSNLIGPQRRRTCVSIKRITLLDMGSFSGAVEFRHLEGSLDPDLVLRFGQLMATLFRFADKAEPEAWQRMVRNLMLCRNAGSYDLDILRVFLEQLGLGDDVSYWDSRVRNNWELDNWGPSSAPRPIDASSLQVLPPVSPQYVESHLRKICRRQIKPDLNGQGLGDEKIKAPRTIHVREAIQARAESLLHIVSSSDLILQDNLEHTLSDAIEAKESRPNYGEERPVRPEAEEVCPQEGLSWERYGLSEIFFDCQEKARSLSVQKLSREELNLFADLDHQHKDGQDFLDTFSRTVGPGVEVVTDEDWERFLDDEAFRPEYFTL</sequence>
<gene>
    <name evidence="1" type="ORF">AK830_g8877</name>
</gene>
<protein>
    <submittedName>
        <fullName evidence="1">Uncharacterized protein</fullName>
    </submittedName>
</protein>
<dbReference type="PANTHER" id="PTHR36847:SF1">
    <property type="entry name" value="AMIDOLIGASE ENZYME"/>
    <property type="match status" value="1"/>
</dbReference>
<comment type="caution">
    <text evidence="1">The sequence shown here is derived from an EMBL/GenBank/DDBJ whole genome shotgun (WGS) entry which is preliminary data.</text>
</comment>
<dbReference type="EMBL" id="LKCW01000157">
    <property type="protein sequence ID" value="KPM37695.1"/>
    <property type="molecule type" value="Genomic_DNA"/>
</dbReference>
<proteinExistence type="predicted"/>
<name>A0A0P7B6Y3_9HYPO</name>
<organism evidence="1 2">
    <name type="scientific">Neonectria ditissima</name>
    <dbReference type="NCBI Taxonomy" id="78410"/>
    <lineage>
        <taxon>Eukaryota</taxon>
        <taxon>Fungi</taxon>
        <taxon>Dikarya</taxon>
        <taxon>Ascomycota</taxon>
        <taxon>Pezizomycotina</taxon>
        <taxon>Sordariomycetes</taxon>
        <taxon>Hypocreomycetidae</taxon>
        <taxon>Hypocreales</taxon>
        <taxon>Nectriaceae</taxon>
        <taxon>Neonectria</taxon>
    </lineage>
</organism>
<dbReference type="OrthoDB" id="412402at2759"/>
<evidence type="ECO:0000313" key="2">
    <source>
        <dbReference type="Proteomes" id="UP000050424"/>
    </source>
</evidence>
<dbReference type="Proteomes" id="UP000050424">
    <property type="component" value="Unassembled WGS sequence"/>
</dbReference>
<accession>A0A0P7B6Y3</accession>
<dbReference type="PANTHER" id="PTHR36847">
    <property type="entry name" value="AMIDOLIGASE ENZYME"/>
    <property type="match status" value="1"/>
</dbReference>
<dbReference type="InterPro" id="IPR022025">
    <property type="entry name" value="Amidoligase_2"/>
</dbReference>
<dbReference type="AlphaFoldDB" id="A0A0P7B6Y3"/>
<keyword evidence="2" id="KW-1185">Reference proteome</keyword>
<reference evidence="1 2" key="1">
    <citation type="submission" date="2015-09" db="EMBL/GenBank/DDBJ databases">
        <title>Draft genome of a European isolate of the apple canker pathogen Neonectria ditissima.</title>
        <authorList>
            <person name="Gomez-Cortecero A."/>
            <person name="Harrison R.J."/>
            <person name="Armitage A.D."/>
        </authorList>
    </citation>
    <scope>NUCLEOTIDE SEQUENCE [LARGE SCALE GENOMIC DNA]</scope>
    <source>
        <strain evidence="1 2">R09/05</strain>
    </source>
</reference>